<gene>
    <name evidence="9" type="ORF">BDV95DRAFT_589269</name>
</gene>
<evidence type="ECO:0000256" key="6">
    <source>
        <dbReference type="ARBA" id="ARBA00025877"/>
    </source>
</evidence>
<comment type="similarity">
    <text evidence="3">Belongs to the CHZ1 family.</text>
</comment>
<evidence type="ECO:0000256" key="4">
    <source>
        <dbReference type="ARBA" id="ARBA00023186"/>
    </source>
</evidence>
<proteinExistence type="inferred from homology"/>
<comment type="subcellular location">
    <subcellularLocation>
        <location evidence="2">Nucleus</location>
    </subcellularLocation>
</comment>
<evidence type="ECO:0000256" key="1">
    <source>
        <dbReference type="ARBA" id="ARBA00002212"/>
    </source>
</evidence>
<evidence type="ECO:0000259" key="8">
    <source>
        <dbReference type="SMART" id="SM01082"/>
    </source>
</evidence>
<dbReference type="AlphaFoldDB" id="A0A7C8IFG2"/>
<name>A0A7C8IFG2_9PLEO</name>
<evidence type="ECO:0000256" key="2">
    <source>
        <dbReference type="ARBA" id="ARBA00004123"/>
    </source>
</evidence>
<evidence type="ECO:0000256" key="7">
    <source>
        <dbReference type="SAM" id="MobiDB-lite"/>
    </source>
</evidence>
<dbReference type="InterPro" id="IPR019098">
    <property type="entry name" value="Histone_chaperone_domain_CHZ"/>
</dbReference>
<dbReference type="GO" id="GO:0005634">
    <property type="term" value="C:nucleus"/>
    <property type="evidence" value="ECO:0007669"/>
    <property type="project" value="UniProtKB-SubCell"/>
</dbReference>
<comment type="subunit">
    <text evidence="6">Forms a heterotrimer with H2A.Z-H2B, stabilizing the association of the histone dimer. Also, with a lower affinity, forms a heterotrimer with H2A-H2B.</text>
</comment>
<keyword evidence="5" id="KW-0539">Nucleus</keyword>
<dbReference type="Proteomes" id="UP000481861">
    <property type="component" value="Unassembled WGS sequence"/>
</dbReference>
<feature type="compositionally biased region" description="Basic and acidic residues" evidence="7">
    <location>
        <begin position="79"/>
        <end position="90"/>
    </location>
</feature>
<evidence type="ECO:0000313" key="9">
    <source>
        <dbReference type="EMBL" id="KAF2878317.1"/>
    </source>
</evidence>
<dbReference type="EMBL" id="JAADJZ010000001">
    <property type="protein sequence ID" value="KAF2878317.1"/>
    <property type="molecule type" value="Genomic_DNA"/>
</dbReference>
<feature type="compositionally biased region" description="Acidic residues" evidence="7">
    <location>
        <begin position="91"/>
        <end position="104"/>
    </location>
</feature>
<feature type="domain" description="Histone chaperone" evidence="8">
    <location>
        <begin position="57"/>
        <end position="92"/>
    </location>
</feature>
<feature type="compositionally biased region" description="Low complexity" evidence="7">
    <location>
        <begin position="27"/>
        <end position="36"/>
    </location>
</feature>
<evidence type="ECO:0000313" key="10">
    <source>
        <dbReference type="Proteomes" id="UP000481861"/>
    </source>
</evidence>
<reference evidence="9 10" key="1">
    <citation type="submission" date="2020-01" db="EMBL/GenBank/DDBJ databases">
        <authorList>
            <consortium name="DOE Joint Genome Institute"/>
            <person name="Haridas S."/>
            <person name="Albert R."/>
            <person name="Binder M."/>
            <person name="Bloem J."/>
            <person name="Labutti K."/>
            <person name="Salamov A."/>
            <person name="Andreopoulos B."/>
            <person name="Baker S.E."/>
            <person name="Barry K."/>
            <person name="Bills G."/>
            <person name="Bluhm B.H."/>
            <person name="Cannon C."/>
            <person name="Castanera R."/>
            <person name="Culley D.E."/>
            <person name="Daum C."/>
            <person name="Ezra D."/>
            <person name="Gonzalez J.B."/>
            <person name="Henrissat B."/>
            <person name="Kuo A."/>
            <person name="Liang C."/>
            <person name="Lipzen A."/>
            <person name="Lutzoni F."/>
            <person name="Magnuson J."/>
            <person name="Mondo S."/>
            <person name="Nolan M."/>
            <person name="Ohm R."/>
            <person name="Pangilinan J."/>
            <person name="Park H.-J.H."/>
            <person name="Ramirez L."/>
            <person name="Alfaro M."/>
            <person name="Sun H."/>
            <person name="Tritt A."/>
            <person name="Yoshinaga Y."/>
            <person name="Zwiers L.-H.L."/>
            <person name="Turgeon B.G."/>
            <person name="Goodwin S.B."/>
            <person name="Spatafora J.W."/>
            <person name="Crous P.W."/>
            <person name="Grigoriev I.V."/>
        </authorList>
    </citation>
    <scope>NUCLEOTIDE SEQUENCE [LARGE SCALE GENOMIC DNA]</scope>
    <source>
        <strain evidence="9 10">CBS 611.86</strain>
    </source>
</reference>
<organism evidence="9 10">
    <name type="scientific">Massariosphaeria phaeospora</name>
    <dbReference type="NCBI Taxonomy" id="100035"/>
    <lineage>
        <taxon>Eukaryota</taxon>
        <taxon>Fungi</taxon>
        <taxon>Dikarya</taxon>
        <taxon>Ascomycota</taxon>
        <taxon>Pezizomycotina</taxon>
        <taxon>Dothideomycetes</taxon>
        <taxon>Pleosporomycetidae</taxon>
        <taxon>Pleosporales</taxon>
        <taxon>Pleosporales incertae sedis</taxon>
        <taxon>Massariosphaeria</taxon>
    </lineage>
</organism>
<comment type="caution">
    <text evidence="9">The sequence shown here is derived from an EMBL/GenBank/DDBJ whole genome shotgun (WGS) entry which is preliminary data.</text>
</comment>
<evidence type="ECO:0000256" key="3">
    <source>
        <dbReference type="ARBA" id="ARBA00008057"/>
    </source>
</evidence>
<sequence>MADQSTDHSMEGVENPAGATDKGKGKAPQAPEAMESAAEEDSSDESAAEDQAVEPEPEDEDNMEEIDTSNIVGSRTRGKNIDFAKANKELGDEDDDEENDEDFHDDDHMEE</sequence>
<comment type="function">
    <text evidence="1">Forms a chaperone-bound H2A.Z-H2B complex that acts as a source for SWR1 complex-dependent H2A to H2A.Z histone replacement in chromatin.</text>
</comment>
<keyword evidence="4" id="KW-0143">Chaperone</keyword>
<dbReference type="Pfam" id="PF09649">
    <property type="entry name" value="CHZ"/>
    <property type="match status" value="1"/>
</dbReference>
<keyword evidence="10" id="KW-1185">Reference proteome</keyword>
<feature type="compositionally biased region" description="Acidic residues" evidence="7">
    <location>
        <begin position="37"/>
        <end position="67"/>
    </location>
</feature>
<feature type="compositionally biased region" description="Basic and acidic residues" evidence="7">
    <location>
        <begin position="1"/>
        <end position="11"/>
    </location>
</feature>
<dbReference type="SMART" id="SM01082">
    <property type="entry name" value="CHZ"/>
    <property type="match status" value="1"/>
</dbReference>
<accession>A0A7C8IFG2</accession>
<evidence type="ECO:0000256" key="5">
    <source>
        <dbReference type="ARBA" id="ARBA00023242"/>
    </source>
</evidence>
<protein>
    <submittedName>
        <fullName evidence="9">Histone chaperone domain CHZ-domain-containing protein</fullName>
    </submittedName>
</protein>
<feature type="region of interest" description="Disordered" evidence="7">
    <location>
        <begin position="1"/>
        <end position="111"/>
    </location>
</feature>